<evidence type="ECO:0000256" key="1">
    <source>
        <dbReference type="SAM" id="SignalP"/>
    </source>
</evidence>
<keyword evidence="1" id="KW-0732">Signal</keyword>
<accession>A0ABC8J562</accession>
<dbReference type="InterPro" id="IPR036758">
    <property type="entry name" value="At5g01610-like"/>
</dbReference>
<name>A0ABC8J562_ERUVS</name>
<gene>
    <name evidence="2" type="ORF">ERUC_LOCUS3836</name>
</gene>
<dbReference type="PANTHER" id="PTHR31676">
    <property type="entry name" value="T31J12.3 PROTEIN-RELATED"/>
    <property type="match status" value="1"/>
</dbReference>
<dbReference type="Proteomes" id="UP001642260">
    <property type="component" value="Unassembled WGS sequence"/>
</dbReference>
<protein>
    <submittedName>
        <fullName evidence="2">Uncharacterized protein</fullName>
    </submittedName>
</protein>
<dbReference type="PANTHER" id="PTHR31676:SF184">
    <property type="entry name" value="T14P8.17"/>
    <property type="match status" value="1"/>
</dbReference>
<dbReference type="SUPFAM" id="SSF141562">
    <property type="entry name" value="At5g01610-like"/>
    <property type="match status" value="1"/>
</dbReference>
<proteinExistence type="predicted"/>
<evidence type="ECO:0000313" key="3">
    <source>
        <dbReference type="Proteomes" id="UP001642260"/>
    </source>
</evidence>
<dbReference type="AlphaFoldDB" id="A0ABC8J562"/>
<feature type="signal peptide" evidence="1">
    <location>
        <begin position="1"/>
        <end position="19"/>
    </location>
</feature>
<reference evidence="2 3" key="1">
    <citation type="submission" date="2022-03" db="EMBL/GenBank/DDBJ databases">
        <authorList>
            <person name="Macdonald S."/>
            <person name="Ahmed S."/>
            <person name="Newling K."/>
        </authorList>
    </citation>
    <scope>NUCLEOTIDE SEQUENCE [LARGE SCALE GENOMIC DNA]</scope>
</reference>
<dbReference type="EMBL" id="CAKOAT010061044">
    <property type="protein sequence ID" value="CAH8305334.1"/>
    <property type="molecule type" value="Genomic_DNA"/>
</dbReference>
<sequence>MSIFVLSLFVFATSFYASCTNLTAYDVVQKYKLPRGILPEGVIDYKLNNKTGFFKVYFNNTCRFPIEEYKVKFQPIVSGFIKNGRISRLMGVSVKVLYFWLSIGEVTSDGQELELSVGAASEEFSLHRFATSPQCGCGFYCRELTFSS</sequence>
<evidence type="ECO:0000313" key="2">
    <source>
        <dbReference type="EMBL" id="CAH8305334.1"/>
    </source>
</evidence>
<keyword evidence="3" id="KW-1185">Reference proteome</keyword>
<comment type="caution">
    <text evidence="2">The sequence shown here is derived from an EMBL/GenBank/DDBJ whole genome shotgun (WGS) entry which is preliminary data.</text>
</comment>
<dbReference type="Pfam" id="PF04398">
    <property type="entry name" value="DUF538"/>
    <property type="match status" value="1"/>
</dbReference>
<feature type="chain" id="PRO_5044784306" evidence="1">
    <location>
        <begin position="20"/>
        <end position="148"/>
    </location>
</feature>
<organism evidence="2 3">
    <name type="scientific">Eruca vesicaria subsp. sativa</name>
    <name type="common">Garden rocket</name>
    <name type="synonym">Eruca sativa</name>
    <dbReference type="NCBI Taxonomy" id="29727"/>
    <lineage>
        <taxon>Eukaryota</taxon>
        <taxon>Viridiplantae</taxon>
        <taxon>Streptophyta</taxon>
        <taxon>Embryophyta</taxon>
        <taxon>Tracheophyta</taxon>
        <taxon>Spermatophyta</taxon>
        <taxon>Magnoliopsida</taxon>
        <taxon>eudicotyledons</taxon>
        <taxon>Gunneridae</taxon>
        <taxon>Pentapetalae</taxon>
        <taxon>rosids</taxon>
        <taxon>malvids</taxon>
        <taxon>Brassicales</taxon>
        <taxon>Brassicaceae</taxon>
        <taxon>Brassiceae</taxon>
        <taxon>Eruca</taxon>
    </lineage>
</organism>
<dbReference type="InterPro" id="IPR007493">
    <property type="entry name" value="DUF538"/>
</dbReference>
<dbReference type="Gene3D" id="2.30.240.10">
    <property type="entry name" value="At5g01610-like"/>
    <property type="match status" value="1"/>
</dbReference>